<evidence type="ECO:0000259" key="6">
    <source>
        <dbReference type="PROSITE" id="PS51211"/>
    </source>
</evidence>
<evidence type="ECO:0000256" key="4">
    <source>
        <dbReference type="ARBA" id="ARBA00023180"/>
    </source>
</evidence>
<dbReference type="Gene3D" id="1.25.10.20">
    <property type="entry name" value="Vitellinogen, superhelical"/>
    <property type="match status" value="1"/>
</dbReference>
<evidence type="ECO:0000256" key="2">
    <source>
        <dbReference type="ARBA" id="ARBA00022761"/>
    </source>
</evidence>
<dbReference type="PROSITE" id="PS51211">
    <property type="entry name" value="VITELLOGENIN"/>
    <property type="match status" value="1"/>
</dbReference>
<dbReference type="PANTHER" id="PTHR23345:SF15">
    <property type="entry name" value="VITELLOGENIN 1-RELATED"/>
    <property type="match status" value="1"/>
</dbReference>
<dbReference type="InterPro" id="IPR015816">
    <property type="entry name" value="Vitellinogen_b-sht_N"/>
</dbReference>
<evidence type="ECO:0000256" key="5">
    <source>
        <dbReference type="PROSITE-ProRule" id="PRU00557"/>
    </source>
</evidence>
<dbReference type="GO" id="GO:0070325">
    <property type="term" value="F:lipoprotein particle receptor binding"/>
    <property type="evidence" value="ECO:0007669"/>
    <property type="project" value="EnsemblMetazoa"/>
</dbReference>
<reference evidence="7 8" key="1">
    <citation type="journal article" date="2007" name="Nature">
        <title>Evolution of genes and genomes on the Drosophila phylogeny.</title>
        <authorList>
            <consortium name="Drosophila 12 Genomes Consortium"/>
            <person name="Clark A.G."/>
            <person name="Eisen M.B."/>
            <person name="Smith D.R."/>
            <person name="Bergman C.M."/>
            <person name="Oliver B."/>
            <person name="Markow T.A."/>
            <person name="Kaufman T.C."/>
            <person name="Kellis M."/>
            <person name="Gelbart W."/>
            <person name="Iyer V.N."/>
            <person name="Pollard D.A."/>
            <person name="Sackton T.B."/>
            <person name="Larracuente A.M."/>
            <person name="Singh N.D."/>
            <person name="Abad J.P."/>
            <person name="Abt D.N."/>
            <person name="Adryan B."/>
            <person name="Aguade M."/>
            <person name="Akashi H."/>
            <person name="Anderson W.W."/>
            <person name="Aquadro C.F."/>
            <person name="Ardell D.H."/>
            <person name="Arguello R."/>
            <person name="Artieri C.G."/>
            <person name="Barbash D.A."/>
            <person name="Barker D."/>
            <person name="Barsanti P."/>
            <person name="Batterham P."/>
            <person name="Batzoglou S."/>
            <person name="Begun D."/>
            <person name="Bhutkar A."/>
            <person name="Blanco E."/>
            <person name="Bosak S.A."/>
            <person name="Bradley R.K."/>
            <person name="Brand A.D."/>
            <person name="Brent M.R."/>
            <person name="Brooks A.N."/>
            <person name="Brown R.H."/>
            <person name="Butlin R.K."/>
            <person name="Caggese C."/>
            <person name="Calvi B.R."/>
            <person name="Bernardo de Carvalho A."/>
            <person name="Caspi A."/>
            <person name="Castrezana S."/>
            <person name="Celniker S.E."/>
            <person name="Chang J.L."/>
            <person name="Chapple C."/>
            <person name="Chatterji S."/>
            <person name="Chinwalla A."/>
            <person name="Civetta A."/>
            <person name="Clifton S.W."/>
            <person name="Comeron J.M."/>
            <person name="Costello J.C."/>
            <person name="Coyne J.A."/>
            <person name="Daub J."/>
            <person name="David R.G."/>
            <person name="Delcher A.L."/>
            <person name="Delehaunty K."/>
            <person name="Do C.B."/>
            <person name="Ebling H."/>
            <person name="Edwards K."/>
            <person name="Eickbush T."/>
            <person name="Evans J.D."/>
            <person name="Filipski A."/>
            <person name="Findeiss S."/>
            <person name="Freyhult E."/>
            <person name="Fulton L."/>
            <person name="Fulton R."/>
            <person name="Garcia A.C."/>
            <person name="Gardiner A."/>
            <person name="Garfield D.A."/>
            <person name="Garvin B.E."/>
            <person name="Gibson G."/>
            <person name="Gilbert D."/>
            <person name="Gnerre S."/>
            <person name="Godfrey J."/>
            <person name="Good R."/>
            <person name="Gotea V."/>
            <person name="Gravely B."/>
            <person name="Greenberg A.J."/>
            <person name="Griffiths-Jones S."/>
            <person name="Gross S."/>
            <person name="Guigo R."/>
            <person name="Gustafson E.A."/>
            <person name="Haerty W."/>
            <person name="Hahn M.W."/>
            <person name="Halligan D.L."/>
            <person name="Halpern A.L."/>
            <person name="Halter G.M."/>
            <person name="Han M.V."/>
            <person name="Heger A."/>
            <person name="Hillier L."/>
            <person name="Hinrichs A.S."/>
            <person name="Holmes I."/>
            <person name="Hoskins R.A."/>
            <person name="Hubisz M.J."/>
            <person name="Hultmark D."/>
            <person name="Huntley M.A."/>
            <person name="Jaffe D.B."/>
            <person name="Jagadeeshan S."/>
            <person name="Jeck W.R."/>
            <person name="Johnson J."/>
            <person name="Jones C.D."/>
            <person name="Jordan W.C."/>
            <person name="Karpen G.H."/>
            <person name="Kataoka E."/>
            <person name="Keightley P.D."/>
            <person name="Kheradpour P."/>
            <person name="Kirkness E.F."/>
            <person name="Koerich L.B."/>
            <person name="Kristiansen K."/>
            <person name="Kudrna D."/>
            <person name="Kulathinal R.J."/>
            <person name="Kumar S."/>
            <person name="Kwok R."/>
            <person name="Lander E."/>
            <person name="Langley C.H."/>
            <person name="Lapoint R."/>
            <person name="Lazzaro B.P."/>
            <person name="Lee S.J."/>
            <person name="Levesque L."/>
            <person name="Li R."/>
            <person name="Lin C.F."/>
            <person name="Lin M.F."/>
            <person name="Lindblad-Toh K."/>
            <person name="Llopart A."/>
            <person name="Long M."/>
            <person name="Low L."/>
            <person name="Lozovsky E."/>
            <person name="Lu J."/>
            <person name="Luo M."/>
            <person name="Machado C.A."/>
            <person name="Makalowski W."/>
            <person name="Marzo M."/>
            <person name="Matsuda M."/>
            <person name="Matzkin L."/>
            <person name="McAllister B."/>
            <person name="McBride C.S."/>
            <person name="McKernan B."/>
            <person name="McKernan K."/>
            <person name="Mendez-Lago M."/>
            <person name="Minx P."/>
            <person name="Mollenhauer M.U."/>
            <person name="Montooth K."/>
            <person name="Mount S.M."/>
            <person name="Mu X."/>
            <person name="Myers E."/>
            <person name="Negre B."/>
            <person name="Newfeld S."/>
            <person name="Nielsen R."/>
            <person name="Noor M.A."/>
            <person name="O'Grady P."/>
            <person name="Pachter L."/>
            <person name="Papaceit M."/>
            <person name="Parisi M.J."/>
            <person name="Parisi M."/>
            <person name="Parts L."/>
            <person name="Pedersen J.S."/>
            <person name="Pesole G."/>
            <person name="Phillippy A.M."/>
            <person name="Ponting C.P."/>
            <person name="Pop M."/>
            <person name="Porcelli D."/>
            <person name="Powell J.R."/>
            <person name="Prohaska S."/>
            <person name="Pruitt K."/>
            <person name="Puig M."/>
            <person name="Quesneville H."/>
            <person name="Ram K.R."/>
            <person name="Rand D."/>
            <person name="Rasmussen M.D."/>
            <person name="Reed L.K."/>
            <person name="Reenan R."/>
            <person name="Reily A."/>
            <person name="Remington K.A."/>
            <person name="Rieger T.T."/>
            <person name="Ritchie M.G."/>
            <person name="Robin C."/>
            <person name="Rogers Y.H."/>
            <person name="Rohde C."/>
            <person name="Rozas J."/>
            <person name="Rubenfield M.J."/>
            <person name="Ruiz A."/>
            <person name="Russo S."/>
            <person name="Salzberg S.L."/>
            <person name="Sanchez-Gracia A."/>
            <person name="Saranga D.J."/>
            <person name="Sato H."/>
            <person name="Schaeffer S.W."/>
            <person name="Schatz M.C."/>
            <person name="Schlenke T."/>
            <person name="Schwartz R."/>
            <person name="Segarra C."/>
            <person name="Singh R.S."/>
            <person name="Sirot L."/>
            <person name="Sirota M."/>
            <person name="Sisneros N.B."/>
            <person name="Smith C.D."/>
            <person name="Smith T.F."/>
            <person name="Spieth J."/>
            <person name="Stage D.E."/>
            <person name="Stark A."/>
            <person name="Stephan W."/>
            <person name="Strausberg R.L."/>
            <person name="Strempel S."/>
            <person name="Sturgill D."/>
            <person name="Sutton G."/>
            <person name="Sutton G.G."/>
            <person name="Tao W."/>
            <person name="Teichmann S."/>
            <person name="Tobari Y.N."/>
            <person name="Tomimura Y."/>
            <person name="Tsolas J.M."/>
            <person name="Valente V.L."/>
            <person name="Venter E."/>
            <person name="Venter J.C."/>
            <person name="Vicario S."/>
            <person name="Vieira F.G."/>
            <person name="Vilella A.J."/>
            <person name="Villasante A."/>
            <person name="Walenz B."/>
            <person name="Wang J."/>
            <person name="Wasserman M."/>
            <person name="Watts T."/>
            <person name="Wilson D."/>
            <person name="Wilson R.K."/>
            <person name="Wing R.A."/>
            <person name="Wolfner M.F."/>
            <person name="Wong A."/>
            <person name="Wong G.K."/>
            <person name="Wu C.I."/>
            <person name="Wu G."/>
            <person name="Yamamoto D."/>
            <person name="Yang H.P."/>
            <person name="Yang S.P."/>
            <person name="Yorke J.A."/>
            <person name="Yoshida K."/>
            <person name="Zdobnov E."/>
            <person name="Zhang P."/>
            <person name="Zhang Y."/>
            <person name="Zimin A.V."/>
            <person name="Baldwin J."/>
            <person name="Abdouelleil A."/>
            <person name="Abdulkadir J."/>
            <person name="Abebe A."/>
            <person name="Abera B."/>
            <person name="Abreu J."/>
            <person name="Acer S.C."/>
            <person name="Aftuck L."/>
            <person name="Alexander A."/>
            <person name="An P."/>
            <person name="Anderson E."/>
            <person name="Anderson S."/>
            <person name="Arachi H."/>
            <person name="Azer M."/>
            <person name="Bachantsang P."/>
            <person name="Barry A."/>
            <person name="Bayul T."/>
            <person name="Berlin A."/>
            <person name="Bessette D."/>
            <person name="Bloom T."/>
            <person name="Blye J."/>
            <person name="Boguslavskiy L."/>
            <person name="Bonnet C."/>
            <person name="Boukhgalter B."/>
            <person name="Bourzgui I."/>
            <person name="Brown A."/>
            <person name="Cahill P."/>
            <person name="Channer S."/>
            <person name="Cheshatsang Y."/>
            <person name="Chuda L."/>
            <person name="Citroen M."/>
            <person name="Collymore A."/>
            <person name="Cooke P."/>
            <person name="Costello M."/>
            <person name="D'Aco K."/>
            <person name="Daza R."/>
            <person name="De Haan G."/>
            <person name="DeGray S."/>
            <person name="DeMaso C."/>
            <person name="Dhargay N."/>
            <person name="Dooley K."/>
            <person name="Dooley E."/>
            <person name="Doricent M."/>
            <person name="Dorje P."/>
            <person name="Dorjee K."/>
            <person name="Dupes A."/>
            <person name="Elong R."/>
            <person name="Falk J."/>
            <person name="Farina A."/>
            <person name="Faro S."/>
            <person name="Ferguson D."/>
            <person name="Fisher S."/>
            <person name="Foley C.D."/>
            <person name="Franke A."/>
            <person name="Friedrich D."/>
            <person name="Gadbois L."/>
            <person name="Gearin G."/>
            <person name="Gearin C.R."/>
            <person name="Giannoukos G."/>
            <person name="Goode T."/>
            <person name="Graham J."/>
            <person name="Grandbois E."/>
            <person name="Grewal S."/>
            <person name="Gyaltsen K."/>
            <person name="Hafez N."/>
            <person name="Hagos B."/>
            <person name="Hall J."/>
            <person name="Henson C."/>
            <person name="Hollinger A."/>
            <person name="Honan T."/>
            <person name="Huard M.D."/>
            <person name="Hughes L."/>
            <person name="Hurhula B."/>
            <person name="Husby M.E."/>
            <person name="Kamat A."/>
            <person name="Kanga B."/>
            <person name="Kashin S."/>
            <person name="Khazanovich D."/>
            <person name="Kisner P."/>
            <person name="Lance K."/>
            <person name="Lara M."/>
            <person name="Lee W."/>
            <person name="Lennon N."/>
            <person name="Letendre F."/>
            <person name="LeVine R."/>
            <person name="Lipovsky A."/>
            <person name="Liu X."/>
            <person name="Liu J."/>
            <person name="Liu S."/>
            <person name="Lokyitsang T."/>
            <person name="Lokyitsang Y."/>
            <person name="Lubonja R."/>
            <person name="Lui A."/>
            <person name="MacDonald P."/>
            <person name="Magnisalis V."/>
            <person name="Maru K."/>
            <person name="Matthews C."/>
            <person name="McCusker W."/>
            <person name="McDonough S."/>
            <person name="Mehta T."/>
            <person name="Meldrim J."/>
            <person name="Meneus L."/>
            <person name="Mihai O."/>
            <person name="Mihalev A."/>
            <person name="Mihova T."/>
            <person name="Mittelman R."/>
            <person name="Mlenga V."/>
            <person name="Montmayeur A."/>
            <person name="Mulrain L."/>
            <person name="Navidi A."/>
            <person name="Naylor J."/>
            <person name="Negash T."/>
            <person name="Nguyen T."/>
            <person name="Nguyen N."/>
            <person name="Nicol R."/>
            <person name="Norbu C."/>
            <person name="Norbu N."/>
            <person name="Novod N."/>
            <person name="O'Neill B."/>
            <person name="Osman S."/>
            <person name="Markiewicz E."/>
            <person name="Oyono O.L."/>
            <person name="Patti C."/>
            <person name="Phunkhang P."/>
            <person name="Pierre F."/>
            <person name="Priest M."/>
            <person name="Raghuraman S."/>
            <person name="Rege F."/>
            <person name="Reyes R."/>
            <person name="Rise C."/>
            <person name="Rogov P."/>
            <person name="Ross K."/>
            <person name="Ryan E."/>
            <person name="Settipalli S."/>
            <person name="Shea T."/>
            <person name="Sherpa N."/>
            <person name="Shi L."/>
            <person name="Shih D."/>
            <person name="Sparrow T."/>
            <person name="Spaulding J."/>
            <person name="Stalker J."/>
            <person name="Stange-Thomann N."/>
            <person name="Stavropoulos S."/>
            <person name="Stone C."/>
            <person name="Strader C."/>
            <person name="Tesfaye S."/>
            <person name="Thomson T."/>
            <person name="Thoulutsang Y."/>
            <person name="Thoulutsang D."/>
            <person name="Topham K."/>
            <person name="Topping I."/>
            <person name="Tsamla T."/>
            <person name="Vassiliev H."/>
            <person name="Vo A."/>
            <person name="Wangchuk T."/>
            <person name="Wangdi T."/>
            <person name="Weiand M."/>
            <person name="Wilkinson J."/>
            <person name="Wilson A."/>
            <person name="Yadav S."/>
            <person name="Young G."/>
            <person name="Yu Q."/>
            <person name="Zembek L."/>
            <person name="Zhong D."/>
            <person name="Zimmer A."/>
            <person name="Zwirko Z."/>
            <person name="Jaffe D.B."/>
            <person name="Alvarez P."/>
            <person name="Brockman W."/>
            <person name="Butler J."/>
            <person name="Chin C."/>
            <person name="Gnerre S."/>
            <person name="Grabherr M."/>
            <person name="Kleber M."/>
            <person name="Mauceli E."/>
            <person name="MacCallum I."/>
        </authorList>
    </citation>
    <scope>NUCLEOTIDE SEQUENCE [LARGE SCALE GENOMIC DNA]</scope>
    <source>
        <strain evidence="8">Tucson 14024-0371.13</strain>
    </source>
</reference>
<feature type="non-terminal residue" evidence="7">
    <location>
        <position position="288"/>
    </location>
</feature>
<dbReference type="SUPFAM" id="SSF48431">
    <property type="entry name" value="Lipovitellin-phosvitin complex, superhelical domain"/>
    <property type="match status" value="1"/>
</dbReference>
<dbReference type="GO" id="GO:0005319">
    <property type="term" value="F:lipid transporter activity"/>
    <property type="evidence" value="ECO:0007669"/>
    <property type="project" value="EnsemblMetazoa"/>
</dbReference>
<dbReference type="Pfam" id="PF01347">
    <property type="entry name" value="Vitellogenin_N"/>
    <property type="match status" value="1"/>
</dbReference>
<comment type="caution">
    <text evidence="5">Lacks conserved residue(s) required for the propagation of feature annotation.</text>
</comment>
<dbReference type="GO" id="GO:0045178">
    <property type="term" value="C:basal part of cell"/>
    <property type="evidence" value="ECO:0007669"/>
    <property type="project" value="EnsemblMetazoa"/>
</dbReference>
<dbReference type="SUPFAM" id="SSF56968">
    <property type="entry name" value="Lipovitellin-phosvitin complex, beta-sheet shell regions"/>
    <property type="match status" value="1"/>
</dbReference>
<dbReference type="AlphaFoldDB" id="B3N2V1"/>
<feature type="domain" description="Vitellogenin" evidence="6">
    <location>
        <begin position="1"/>
        <end position="288"/>
    </location>
</feature>
<keyword evidence="1" id="KW-0732">Signal</keyword>
<dbReference type="GO" id="GO:0150104">
    <property type="term" value="P:transport across blood-brain barrier"/>
    <property type="evidence" value="ECO:0007669"/>
    <property type="project" value="EnsemblMetazoa"/>
</dbReference>
<keyword evidence="4" id="KW-0325">Glycoprotein</keyword>
<evidence type="ECO:0000313" key="7">
    <source>
        <dbReference type="EMBL" id="EDV44881.2"/>
    </source>
</evidence>
<dbReference type="GO" id="GO:0015918">
    <property type="term" value="P:sterol transport"/>
    <property type="evidence" value="ECO:0007669"/>
    <property type="project" value="EnsemblMetazoa"/>
</dbReference>
<organism evidence="7 8">
    <name type="scientific">Drosophila ananassae</name>
    <name type="common">Fruit fly</name>
    <dbReference type="NCBI Taxonomy" id="7217"/>
    <lineage>
        <taxon>Eukaryota</taxon>
        <taxon>Metazoa</taxon>
        <taxon>Ecdysozoa</taxon>
        <taxon>Arthropoda</taxon>
        <taxon>Hexapoda</taxon>
        <taxon>Insecta</taxon>
        <taxon>Pterygota</taxon>
        <taxon>Neoptera</taxon>
        <taxon>Endopterygota</taxon>
        <taxon>Diptera</taxon>
        <taxon>Brachycera</taxon>
        <taxon>Muscomorpha</taxon>
        <taxon>Ephydroidea</taxon>
        <taxon>Drosophilidae</taxon>
        <taxon>Drosophila</taxon>
        <taxon>Sophophora</taxon>
    </lineage>
</organism>
<proteinExistence type="predicted"/>
<dbReference type="HOGENOM" id="CLU_1751564_0_0_1"/>
<dbReference type="GO" id="GO:0005886">
    <property type="term" value="C:plasma membrane"/>
    <property type="evidence" value="ECO:0007669"/>
    <property type="project" value="EnsemblMetazoa"/>
</dbReference>
<sequence length="288" mass="32724">LTIDNNVYREISCLETHLLVPFSNASSGALTTSRSRLELKGEESYSSNEFLEQNSELVDGRATLIFDHTPAVKPTHGEIKAARELLVEMCAVGFPNIKREFIDVFTNFLQTAKSLDYKTLSTLLQRSASTCTQGRNHLLESLPYIGSTASYKVMRDEIVSSKVTKEMAHSWMTSLSFITRPDEETVETFYSILDFAKNKLDPEYTLGATAVVHSFCKHHENCEENLRVQQIINLLETEFLSLYNLFRGDRRHRDRMVVLLKGLGNVGVLSPQFVEHLEWVIRDDEAPV</sequence>
<keyword evidence="8" id="KW-1185">Reference proteome</keyword>
<dbReference type="Proteomes" id="UP000007801">
    <property type="component" value="Unassembled WGS sequence"/>
</dbReference>
<dbReference type="PANTHER" id="PTHR23345">
    <property type="entry name" value="VITELLOGENIN-RELATED"/>
    <property type="match status" value="1"/>
</dbReference>
<feature type="non-terminal residue" evidence="7">
    <location>
        <position position="1"/>
    </location>
</feature>
<gene>
    <name evidence="7" type="primary">Dana\GF21555</name>
    <name evidence="7" type="synonym">dana_GLEANR_4997</name>
    <name evidence="7" type="ORF">GF21555</name>
</gene>
<dbReference type="GO" id="GO:0034196">
    <property type="term" value="P:acylglycerol transport"/>
    <property type="evidence" value="ECO:0007669"/>
    <property type="project" value="EnsemblMetazoa"/>
</dbReference>
<evidence type="ECO:0000256" key="1">
    <source>
        <dbReference type="ARBA" id="ARBA00022729"/>
    </source>
</evidence>
<dbReference type="InterPro" id="IPR001747">
    <property type="entry name" value="Vitellogenin_N"/>
</dbReference>
<evidence type="ECO:0000256" key="3">
    <source>
        <dbReference type="ARBA" id="ARBA00023157"/>
    </source>
</evidence>
<dbReference type="InterPro" id="IPR011030">
    <property type="entry name" value="Lipovitellin_superhlx_dom"/>
</dbReference>
<keyword evidence="2" id="KW-0758">Storage protein</keyword>
<dbReference type="InParanoid" id="B3N2V1"/>
<evidence type="ECO:0000313" key="8">
    <source>
        <dbReference type="Proteomes" id="UP000007801"/>
    </source>
</evidence>
<dbReference type="InterPro" id="IPR015819">
    <property type="entry name" value="Lipid_transp_b-sht_shell"/>
</dbReference>
<dbReference type="SMR" id="B3N2V1"/>
<dbReference type="STRING" id="7217.B3N2V1"/>
<dbReference type="Gene3D" id="2.30.230.10">
    <property type="entry name" value="Lipovitellin, beta-sheet shell regions, chain A"/>
    <property type="match status" value="1"/>
</dbReference>
<dbReference type="GO" id="GO:0032370">
    <property type="term" value="P:positive regulation of lipid transport"/>
    <property type="evidence" value="ECO:0007669"/>
    <property type="project" value="EnsemblMetazoa"/>
</dbReference>
<dbReference type="OrthoDB" id="6484170at2759"/>
<dbReference type="InterPro" id="IPR050733">
    <property type="entry name" value="Vitellogenin/Apolipophorin"/>
</dbReference>
<protein>
    <recommendedName>
        <fullName evidence="6">Vitellogenin domain-containing protein</fullName>
    </recommendedName>
</protein>
<accession>B3N2V1</accession>
<name>B3N2V1_DROAN</name>
<dbReference type="GO" id="GO:0005615">
    <property type="term" value="C:extracellular space"/>
    <property type="evidence" value="ECO:0007669"/>
    <property type="project" value="EnsemblMetazoa"/>
</dbReference>
<dbReference type="EMBL" id="CH910356">
    <property type="protein sequence ID" value="EDV44881.2"/>
    <property type="molecule type" value="Genomic_DNA"/>
</dbReference>
<keyword evidence="3" id="KW-1015">Disulfide bond</keyword>